<feature type="signal peptide" evidence="2">
    <location>
        <begin position="1"/>
        <end position="25"/>
    </location>
</feature>
<comment type="caution">
    <text evidence="3">The sequence shown here is derived from an EMBL/GenBank/DDBJ whole genome shotgun (WGS) entry which is preliminary data.</text>
</comment>
<reference evidence="3 4" key="1">
    <citation type="submission" date="2020-08" db="EMBL/GenBank/DDBJ databases">
        <title>Cohnella phylogeny.</title>
        <authorList>
            <person name="Dunlap C."/>
        </authorList>
    </citation>
    <scope>NUCLEOTIDE SEQUENCE [LARGE SCALE GENOMIC DNA]</scope>
    <source>
        <strain evidence="3 4">DSM 25239</strain>
    </source>
</reference>
<organism evidence="3 4">
    <name type="scientific">Cohnella xylanilytica</name>
    <dbReference type="NCBI Taxonomy" id="557555"/>
    <lineage>
        <taxon>Bacteria</taxon>
        <taxon>Bacillati</taxon>
        <taxon>Bacillota</taxon>
        <taxon>Bacilli</taxon>
        <taxon>Bacillales</taxon>
        <taxon>Paenibacillaceae</taxon>
        <taxon>Cohnella</taxon>
    </lineage>
</organism>
<keyword evidence="1" id="KW-1133">Transmembrane helix</keyword>
<evidence type="ECO:0000313" key="4">
    <source>
        <dbReference type="Proteomes" id="UP000553776"/>
    </source>
</evidence>
<keyword evidence="2" id="KW-0732">Signal</keyword>
<proteinExistence type="predicted"/>
<evidence type="ECO:0008006" key="5">
    <source>
        <dbReference type="Google" id="ProtNLM"/>
    </source>
</evidence>
<feature type="transmembrane region" description="Helical" evidence="1">
    <location>
        <begin position="210"/>
        <end position="229"/>
    </location>
</feature>
<protein>
    <recommendedName>
        <fullName evidence="5">DUF3153 domain-containing protein</fullName>
    </recommendedName>
</protein>
<evidence type="ECO:0000313" key="3">
    <source>
        <dbReference type="EMBL" id="MBB6695354.1"/>
    </source>
</evidence>
<dbReference type="EMBL" id="JACJVR010000127">
    <property type="protein sequence ID" value="MBB6695354.1"/>
    <property type="molecule type" value="Genomic_DNA"/>
</dbReference>
<dbReference type="Proteomes" id="UP000553776">
    <property type="component" value="Unassembled WGS sequence"/>
</dbReference>
<keyword evidence="1" id="KW-0472">Membrane</keyword>
<sequence length="244" mass="27182">MKLRQLSVTLLLFACALLLSSCAQGQAHVTIHRNGTADLAMGIAMSEKTLAAIGKPDLMDNLADTLRKYDLRVEAGEEEGKATLQASRTFDLKDMEDRSLELPDGLEVERTTTKHFFYTRYDVAVTMDMNRLMAGGDGEWSRVVGALPTLAKKLLQSQLDFDFLLTMPLKPGANNADDLQDGGRTQRWHLDLFGTNRFETSFRVPDIRHIAYAAGAALVVLAAAVWFAVRSVRRRRRRGKGRPD</sequence>
<dbReference type="AlphaFoldDB" id="A0A841UB25"/>
<accession>A0A841UB25</accession>
<gene>
    <name evidence="3" type="ORF">H7B90_28565</name>
</gene>
<dbReference type="PROSITE" id="PS51257">
    <property type="entry name" value="PROKAR_LIPOPROTEIN"/>
    <property type="match status" value="1"/>
</dbReference>
<evidence type="ECO:0000256" key="1">
    <source>
        <dbReference type="SAM" id="Phobius"/>
    </source>
</evidence>
<keyword evidence="4" id="KW-1185">Reference proteome</keyword>
<evidence type="ECO:0000256" key="2">
    <source>
        <dbReference type="SAM" id="SignalP"/>
    </source>
</evidence>
<name>A0A841UB25_9BACL</name>
<feature type="chain" id="PRO_5032685507" description="DUF3153 domain-containing protein" evidence="2">
    <location>
        <begin position="26"/>
        <end position="244"/>
    </location>
</feature>
<keyword evidence="1" id="KW-0812">Transmembrane</keyword>
<dbReference type="RefSeq" id="WP_185139306.1">
    <property type="nucleotide sequence ID" value="NZ_JACJVR010000127.1"/>
</dbReference>